<evidence type="ECO:0000313" key="2">
    <source>
        <dbReference type="EMBL" id="KLT44427.1"/>
    </source>
</evidence>
<evidence type="ECO:0000256" key="1">
    <source>
        <dbReference type="SAM" id="MobiDB-lite"/>
    </source>
</evidence>
<evidence type="ECO:0000313" key="3">
    <source>
        <dbReference type="Proteomes" id="UP000053611"/>
    </source>
</evidence>
<dbReference type="Proteomes" id="UP000053611">
    <property type="component" value="Unassembled WGS sequence"/>
</dbReference>
<name>A0A0J0XTN5_9TREE</name>
<accession>A0A0J0XTN5</accession>
<reference evidence="2 3" key="1">
    <citation type="submission" date="2015-03" db="EMBL/GenBank/DDBJ databases">
        <title>Genomics and transcriptomics of the oil-accumulating basidiomycete yeast T. oleaginosus allow insights into substrate utilization and the diverse evolutionary trajectories of mating systems in fungi.</title>
        <authorList>
            <consortium name="DOE Joint Genome Institute"/>
            <person name="Kourist R."/>
            <person name="Kracht O."/>
            <person name="Bracharz F."/>
            <person name="Lipzen A."/>
            <person name="Nolan M."/>
            <person name="Ohm R."/>
            <person name="Grigoriev I."/>
            <person name="Sun S."/>
            <person name="Heitman J."/>
            <person name="Bruck T."/>
            <person name="Nowrousian M."/>
        </authorList>
    </citation>
    <scope>NUCLEOTIDE SEQUENCE [LARGE SCALE GENOMIC DNA]</scope>
    <source>
        <strain evidence="2 3">IBC0246</strain>
    </source>
</reference>
<dbReference type="GeneID" id="28985821"/>
<sequence>MTSVTSDPPSASDTNTAPKLLRVAENEEPQLQPAPQPTPEQLEPALQPASLPESPNLLPLDHPTNARYLYAARAAIMAADAYSHSLFRTRAETVPSMSMGPPPPPTQTLHTQTQPEDQEVSWTLPLCPDTAGRSYCLPTMFNGIVWCMRCRGRVRV</sequence>
<proteinExistence type="predicted"/>
<organism evidence="2 3">
    <name type="scientific">Cutaneotrichosporon oleaginosum</name>
    <dbReference type="NCBI Taxonomy" id="879819"/>
    <lineage>
        <taxon>Eukaryota</taxon>
        <taxon>Fungi</taxon>
        <taxon>Dikarya</taxon>
        <taxon>Basidiomycota</taxon>
        <taxon>Agaricomycotina</taxon>
        <taxon>Tremellomycetes</taxon>
        <taxon>Trichosporonales</taxon>
        <taxon>Trichosporonaceae</taxon>
        <taxon>Cutaneotrichosporon</taxon>
    </lineage>
</organism>
<dbReference type="AlphaFoldDB" id="A0A0J0XTN5"/>
<feature type="region of interest" description="Disordered" evidence="1">
    <location>
        <begin position="94"/>
        <end position="117"/>
    </location>
</feature>
<dbReference type="RefSeq" id="XP_018280918.1">
    <property type="nucleotide sequence ID" value="XM_018425218.1"/>
</dbReference>
<feature type="compositionally biased region" description="Polar residues" evidence="1">
    <location>
        <begin position="1"/>
        <end position="17"/>
    </location>
</feature>
<gene>
    <name evidence="2" type="ORF">CC85DRAFT_300565</name>
</gene>
<protein>
    <submittedName>
        <fullName evidence="2">Uncharacterized protein</fullName>
    </submittedName>
</protein>
<dbReference type="EMBL" id="KQ087187">
    <property type="protein sequence ID" value="KLT44427.1"/>
    <property type="molecule type" value="Genomic_DNA"/>
</dbReference>
<feature type="region of interest" description="Disordered" evidence="1">
    <location>
        <begin position="1"/>
        <end position="62"/>
    </location>
</feature>
<keyword evidence="3" id="KW-1185">Reference proteome</keyword>